<dbReference type="AlphaFoldDB" id="C7PVR0"/>
<evidence type="ECO:0000256" key="1">
    <source>
        <dbReference type="ARBA" id="ARBA00012513"/>
    </source>
</evidence>
<dbReference type="InterPro" id="IPR000719">
    <property type="entry name" value="Prot_kinase_dom"/>
</dbReference>
<reference evidence="11 12" key="1">
    <citation type="journal article" date="2009" name="Stand. Genomic Sci.">
        <title>Complete genome sequence of Catenulispora acidiphila type strain (ID 139908).</title>
        <authorList>
            <person name="Copeland A."/>
            <person name="Lapidus A."/>
            <person name="Glavina Del Rio T."/>
            <person name="Nolan M."/>
            <person name="Lucas S."/>
            <person name="Chen F."/>
            <person name="Tice H."/>
            <person name="Cheng J.F."/>
            <person name="Bruce D."/>
            <person name="Goodwin L."/>
            <person name="Pitluck S."/>
            <person name="Mikhailova N."/>
            <person name="Pati A."/>
            <person name="Ivanova N."/>
            <person name="Mavromatis K."/>
            <person name="Chen A."/>
            <person name="Palaniappan K."/>
            <person name="Chain P."/>
            <person name="Land M."/>
            <person name="Hauser L."/>
            <person name="Chang Y.J."/>
            <person name="Jeffries C.D."/>
            <person name="Chertkov O."/>
            <person name="Brettin T."/>
            <person name="Detter J.C."/>
            <person name="Han C."/>
            <person name="Ali Z."/>
            <person name="Tindall B.J."/>
            <person name="Goker M."/>
            <person name="Bristow J."/>
            <person name="Eisen J.A."/>
            <person name="Markowitz V."/>
            <person name="Hugenholtz P."/>
            <person name="Kyrpides N.C."/>
            <person name="Klenk H.P."/>
        </authorList>
    </citation>
    <scope>NUCLEOTIDE SEQUENCE [LARGE SCALE GENOMIC DNA]</scope>
    <source>
        <strain evidence="12">DSM 44928 / JCM 14897 / NBRC 102108 / NRRL B-24433 / ID139908</strain>
    </source>
</reference>
<dbReference type="PROSITE" id="PS50011">
    <property type="entry name" value="PROTEIN_KINASE_DOM"/>
    <property type="match status" value="1"/>
</dbReference>
<feature type="region of interest" description="Disordered" evidence="9">
    <location>
        <begin position="575"/>
        <end position="604"/>
    </location>
</feature>
<keyword evidence="6" id="KW-0067">ATP-binding</keyword>
<dbReference type="KEGG" id="cai:Caci_2384"/>
<dbReference type="HOGENOM" id="CLU_023778_0_0_11"/>
<comment type="catalytic activity">
    <reaction evidence="7">
        <text>L-threonyl-[protein] + ATP = O-phospho-L-threonyl-[protein] + ADP + H(+)</text>
        <dbReference type="Rhea" id="RHEA:46608"/>
        <dbReference type="Rhea" id="RHEA-COMP:11060"/>
        <dbReference type="Rhea" id="RHEA-COMP:11605"/>
        <dbReference type="ChEBI" id="CHEBI:15378"/>
        <dbReference type="ChEBI" id="CHEBI:30013"/>
        <dbReference type="ChEBI" id="CHEBI:30616"/>
        <dbReference type="ChEBI" id="CHEBI:61977"/>
        <dbReference type="ChEBI" id="CHEBI:456216"/>
        <dbReference type="EC" id="2.7.11.1"/>
    </reaction>
</comment>
<comment type="catalytic activity">
    <reaction evidence="8">
        <text>L-seryl-[protein] + ATP = O-phospho-L-seryl-[protein] + ADP + H(+)</text>
        <dbReference type="Rhea" id="RHEA:17989"/>
        <dbReference type="Rhea" id="RHEA-COMP:9863"/>
        <dbReference type="Rhea" id="RHEA-COMP:11604"/>
        <dbReference type="ChEBI" id="CHEBI:15378"/>
        <dbReference type="ChEBI" id="CHEBI:29999"/>
        <dbReference type="ChEBI" id="CHEBI:30616"/>
        <dbReference type="ChEBI" id="CHEBI:83421"/>
        <dbReference type="ChEBI" id="CHEBI:456216"/>
        <dbReference type="EC" id="2.7.11.1"/>
    </reaction>
</comment>
<evidence type="ECO:0000313" key="11">
    <source>
        <dbReference type="EMBL" id="ACU71302.1"/>
    </source>
</evidence>
<accession>C7PVR0</accession>
<evidence type="ECO:0000259" key="10">
    <source>
        <dbReference type="PROSITE" id="PS50011"/>
    </source>
</evidence>
<evidence type="ECO:0000256" key="4">
    <source>
        <dbReference type="ARBA" id="ARBA00022741"/>
    </source>
</evidence>
<dbReference type="InterPro" id="IPR011009">
    <property type="entry name" value="Kinase-like_dom_sf"/>
</dbReference>
<proteinExistence type="predicted"/>
<keyword evidence="5 11" id="KW-0418">Kinase</keyword>
<dbReference type="PANTHER" id="PTHR43671:SF98">
    <property type="entry name" value="SERINE_THREONINE-PROTEIN KINASE NEK11"/>
    <property type="match status" value="1"/>
</dbReference>
<dbReference type="eggNOG" id="COG0515">
    <property type="taxonomic scope" value="Bacteria"/>
</dbReference>
<dbReference type="GO" id="GO:0005524">
    <property type="term" value="F:ATP binding"/>
    <property type="evidence" value="ECO:0007669"/>
    <property type="project" value="UniProtKB-KW"/>
</dbReference>
<feature type="compositionally biased region" description="Low complexity" evidence="9">
    <location>
        <begin position="592"/>
        <end position="604"/>
    </location>
</feature>
<organism evidence="11 12">
    <name type="scientific">Catenulispora acidiphila (strain DSM 44928 / JCM 14897 / NBRC 102108 / NRRL B-24433 / ID139908)</name>
    <dbReference type="NCBI Taxonomy" id="479433"/>
    <lineage>
        <taxon>Bacteria</taxon>
        <taxon>Bacillati</taxon>
        <taxon>Actinomycetota</taxon>
        <taxon>Actinomycetes</taxon>
        <taxon>Catenulisporales</taxon>
        <taxon>Catenulisporaceae</taxon>
        <taxon>Catenulispora</taxon>
    </lineage>
</organism>
<dbReference type="GO" id="GO:0004674">
    <property type="term" value="F:protein serine/threonine kinase activity"/>
    <property type="evidence" value="ECO:0007669"/>
    <property type="project" value="UniProtKB-KW"/>
</dbReference>
<dbReference type="InParanoid" id="C7PVR0"/>
<dbReference type="RefSeq" id="WP_012786595.1">
    <property type="nucleotide sequence ID" value="NC_013131.1"/>
</dbReference>
<sequence length="604" mass="59303">MAGWTVPGYTRIRVLGAGEAAGVVAGDGGGGGGGGDAGDAGLTVEAVHDASGARVVITYPGARVCSDEAFRDHLWQDTERLAELDQPNVVRVREVVPSPTGTELALVTEAVEGAALRRVLAISGPLPPEAALTVLRGSLLGLGAAAEAGVAHRDFQPSNVLITPEGDVKVGGFGLAARTGAMMPAAGTSSYMAPELWEGATPGFVTDVYAAAATFFECLTGRVPYTAESVFELQTMHRAAPIPVGDAPETLAPLLAQGLAKAPEERPASAEAFLAEVDAAAVVAFGLEWEERGRGELAALVAALPAEDAGGAGAAGAVAGGVGVTGTDSPAGAAMGRRTKAGIAAAVVAVVGVAVAAAALSPGKHSEAAVRPPGENTSANSGQGSSTDGGSSAGAAGVAPTPGVNSTGSTPSATTTGGPTTSTSETSPGSTLATTATAISVPLPTLNPLTSPPNESIPPSQLPPPTRPTGPGGSTAPPSSSSVTVTISASAGMTKGTYSGPCPPPEPPTATVTFNVSGLPSSGTVAITYHWRVTGDSVTGSGVVNAHNGSNPQTFAMSDDQQNLSGEVEITWTAPGMPGGTADAGRVDITCTPSDSSSDPTTSD</sequence>
<gene>
    <name evidence="11" type="ordered locus">Caci_2384</name>
</gene>
<dbReference type="Proteomes" id="UP000000851">
    <property type="component" value="Chromosome"/>
</dbReference>
<feature type="region of interest" description="Disordered" evidence="9">
    <location>
        <begin position="443"/>
        <end position="484"/>
    </location>
</feature>
<keyword evidence="4" id="KW-0547">Nucleotide-binding</keyword>
<feature type="domain" description="Protein kinase" evidence="10">
    <location>
        <begin position="9"/>
        <end position="283"/>
    </location>
</feature>
<evidence type="ECO:0000256" key="2">
    <source>
        <dbReference type="ARBA" id="ARBA00022527"/>
    </source>
</evidence>
<dbReference type="OrthoDB" id="4716121at2"/>
<dbReference type="InterPro" id="IPR050660">
    <property type="entry name" value="NEK_Ser/Thr_kinase"/>
</dbReference>
<feature type="compositionally biased region" description="Low complexity" evidence="9">
    <location>
        <begin position="474"/>
        <end position="484"/>
    </location>
</feature>
<dbReference type="Pfam" id="PF00069">
    <property type="entry name" value="Pkinase"/>
    <property type="match status" value="1"/>
</dbReference>
<dbReference type="SUPFAM" id="SSF56112">
    <property type="entry name" value="Protein kinase-like (PK-like)"/>
    <property type="match status" value="1"/>
</dbReference>
<evidence type="ECO:0000256" key="6">
    <source>
        <dbReference type="ARBA" id="ARBA00022840"/>
    </source>
</evidence>
<dbReference type="EC" id="2.7.11.1" evidence="1"/>
<feature type="compositionally biased region" description="Low complexity" evidence="9">
    <location>
        <begin position="443"/>
        <end position="459"/>
    </location>
</feature>
<evidence type="ECO:0000256" key="3">
    <source>
        <dbReference type="ARBA" id="ARBA00022679"/>
    </source>
</evidence>
<dbReference type="STRING" id="479433.Caci_2384"/>
<keyword evidence="12" id="KW-1185">Reference proteome</keyword>
<feature type="region of interest" description="Disordered" evidence="9">
    <location>
        <begin position="361"/>
        <end position="431"/>
    </location>
</feature>
<keyword evidence="2 11" id="KW-0723">Serine/threonine-protein kinase</keyword>
<protein>
    <recommendedName>
        <fullName evidence="1">non-specific serine/threonine protein kinase</fullName>
        <ecNumber evidence="1">2.7.11.1</ecNumber>
    </recommendedName>
</protein>
<evidence type="ECO:0000256" key="8">
    <source>
        <dbReference type="ARBA" id="ARBA00048679"/>
    </source>
</evidence>
<feature type="compositionally biased region" description="Low complexity" evidence="9">
    <location>
        <begin position="381"/>
        <end position="431"/>
    </location>
</feature>
<evidence type="ECO:0000256" key="5">
    <source>
        <dbReference type="ARBA" id="ARBA00022777"/>
    </source>
</evidence>
<dbReference type="Gene3D" id="1.10.510.10">
    <property type="entry name" value="Transferase(Phosphotransferase) domain 1"/>
    <property type="match status" value="1"/>
</dbReference>
<dbReference type="CDD" id="cd14014">
    <property type="entry name" value="STKc_PknB_like"/>
    <property type="match status" value="1"/>
</dbReference>
<keyword evidence="3" id="KW-0808">Transferase</keyword>
<name>C7PVR0_CATAD</name>
<evidence type="ECO:0000256" key="7">
    <source>
        <dbReference type="ARBA" id="ARBA00047899"/>
    </source>
</evidence>
<evidence type="ECO:0000313" key="12">
    <source>
        <dbReference type="Proteomes" id="UP000000851"/>
    </source>
</evidence>
<dbReference type="EMBL" id="CP001700">
    <property type="protein sequence ID" value="ACU71302.1"/>
    <property type="molecule type" value="Genomic_DNA"/>
</dbReference>
<dbReference type="PANTHER" id="PTHR43671">
    <property type="entry name" value="SERINE/THREONINE-PROTEIN KINASE NEK"/>
    <property type="match status" value="1"/>
</dbReference>
<evidence type="ECO:0000256" key="9">
    <source>
        <dbReference type="SAM" id="MobiDB-lite"/>
    </source>
</evidence>